<feature type="transmembrane region" description="Helical" evidence="3">
    <location>
        <begin position="190"/>
        <end position="210"/>
    </location>
</feature>
<comment type="similarity">
    <text evidence="2">Belongs to the major facilitator superfamily. Monocarboxylate porter (TC 2.A.1.13) family.</text>
</comment>
<dbReference type="PROSITE" id="PS50850">
    <property type="entry name" value="MFS"/>
    <property type="match status" value="1"/>
</dbReference>
<proteinExistence type="inferred from homology"/>
<feature type="transmembrane region" description="Helical" evidence="3">
    <location>
        <begin position="369"/>
        <end position="390"/>
    </location>
</feature>
<organism evidence="5 6">
    <name type="scientific">Phyllachora maydis</name>
    <dbReference type="NCBI Taxonomy" id="1825666"/>
    <lineage>
        <taxon>Eukaryota</taxon>
        <taxon>Fungi</taxon>
        <taxon>Dikarya</taxon>
        <taxon>Ascomycota</taxon>
        <taxon>Pezizomycotina</taxon>
        <taxon>Sordariomycetes</taxon>
        <taxon>Sordariomycetidae</taxon>
        <taxon>Phyllachorales</taxon>
        <taxon>Phyllachoraceae</taxon>
        <taxon>Phyllachora</taxon>
    </lineage>
</organism>
<accession>A0AAD9I624</accession>
<dbReference type="GO" id="GO:0016020">
    <property type="term" value="C:membrane"/>
    <property type="evidence" value="ECO:0007669"/>
    <property type="project" value="UniProtKB-SubCell"/>
</dbReference>
<feature type="transmembrane region" description="Helical" evidence="3">
    <location>
        <begin position="254"/>
        <end position="274"/>
    </location>
</feature>
<feature type="transmembrane region" description="Helical" evidence="3">
    <location>
        <begin position="136"/>
        <end position="158"/>
    </location>
</feature>
<dbReference type="SUPFAM" id="SSF103473">
    <property type="entry name" value="MFS general substrate transporter"/>
    <property type="match status" value="1"/>
</dbReference>
<feature type="transmembrane region" description="Helical" evidence="3">
    <location>
        <begin position="396"/>
        <end position="419"/>
    </location>
</feature>
<feature type="transmembrane region" description="Helical" evidence="3">
    <location>
        <begin position="466"/>
        <end position="488"/>
    </location>
</feature>
<dbReference type="Pfam" id="PF07690">
    <property type="entry name" value="MFS_1"/>
    <property type="match status" value="1"/>
</dbReference>
<feature type="transmembrane region" description="Helical" evidence="3">
    <location>
        <begin position="338"/>
        <end position="357"/>
    </location>
</feature>
<comment type="subcellular location">
    <subcellularLocation>
        <location evidence="1">Membrane</location>
        <topology evidence="1">Multi-pass membrane protein</topology>
    </subcellularLocation>
</comment>
<gene>
    <name evidence="5" type="ORF">P8C59_005698</name>
</gene>
<dbReference type="InterPro" id="IPR011701">
    <property type="entry name" value="MFS"/>
</dbReference>
<feature type="transmembrane region" description="Helical" evidence="3">
    <location>
        <begin position="222"/>
        <end position="242"/>
    </location>
</feature>
<dbReference type="AlphaFoldDB" id="A0AAD9I624"/>
<evidence type="ECO:0000256" key="3">
    <source>
        <dbReference type="SAM" id="Phobius"/>
    </source>
</evidence>
<dbReference type="PANTHER" id="PTHR11360">
    <property type="entry name" value="MONOCARBOXYLATE TRANSPORTER"/>
    <property type="match status" value="1"/>
</dbReference>
<dbReference type="GO" id="GO:0090560">
    <property type="term" value="F:2-(3-amino-3-carboxypropyl)histidine synthase activity"/>
    <property type="evidence" value="ECO:0007669"/>
    <property type="project" value="InterPro"/>
</dbReference>
<feature type="transmembrane region" description="Helical" evidence="3">
    <location>
        <begin position="306"/>
        <end position="332"/>
    </location>
</feature>
<keyword evidence="6" id="KW-1185">Reference proteome</keyword>
<evidence type="ECO:0000256" key="1">
    <source>
        <dbReference type="ARBA" id="ARBA00004141"/>
    </source>
</evidence>
<evidence type="ECO:0000259" key="4">
    <source>
        <dbReference type="PROSITE" id="PS50850"/>
    </source>
</evidence>
<name>A0AAD9I624_9PEZI</name>
<dbReference type="SFLD" id="SFLDS00032">
    <property type="entry name" value="Radical_SAM_3-amino-3-carboxyp"/>
    <property type="match status" value="1"/>
</dbReference>
<feature type="transmembrane region" description="Helical" evidence="3">
    <location>
        <begin position="95"/>
        <end position="116"/>
    </location>
</feature>
<dbReference type="PANTHER" id="PTHR11360:SF177">
    <property type="entry name" value="RIBOFLAVIN TRANSPORTER MCH5"/>
    <property type="match status" value="1"/>
</dbReference>
<feature type="transmembrane region" description="Helical" evidence="3">
    <location>
        <begin position="431"/>
        <end position="454"/>
    </location>
</feature>
<dbReference type="GO" id="GO:0022857">
    <property type="term" value="F:transmembrane transporter activity"/>
    <property type="evidence" value="ECO:0007669"/>
    <property type="project" value="InterPro"/>
</dbReference>
<dbReference type="InterPro" id="IPR020846">
    <property type="entry name" value="MFS_dom"/>
</dbReference>
<feature type="domain" description="Major facilitator superfamily (MFS) profile" evidence="4">
    <location>
        <begin position="97"/>
        <end position="488"/>
    </location>
</feature>
<dbReference type="Proteomes" id="UP001217918">
    <property type="component" value="Unassembled WGS sequence"/>
</dbReference>
<keyword evidence="3" id="KW-0472">Membrane</keyword>
<keyword evidence="3" id="KW-0812">Transmembrane</keyword>
<evidence type="ECO:0000313" key="5">
    <source>
        <dbReference type="EMBL" id="KAK2071260.1"/>
    </source>
</evidence>
<dbReference type="CDD" id="cd17352">
    <property type="entry name" value="MFS_MCT_SLC16"/>
    <property type="match status" value="1"/>
</dbReference>
<evidence type="ECO:0000256" key="2">
    <source>
        <dbReference type="ARBA" id="ARBA00006727"/>
    </source>
</evidence>
<evidence type="ECO:0000313" key="6">
    <source>
        <dbReference type="Proteomes" id="UP001217918"/>
    </source>
</evidence>
<reference evidence="5" key="1">
    <citation type="journal article" date="2023" name="Mol. Plant Microbe Interact.">
        <title>Elucidating the Obligate Nature and Biological Capacity of an Invasive Fungal Corn Pathogen.</title>
        <authorList>
            <person name="MacCready J.S."/>
            <person name="Roggenkamp E.M."/>
            <person name="Gdanetz K."/>
            <person name="Chilvers M.I."/>
        </authorList>
    </citation>
    <scope>NUCLEOTIDE SEQUENCE</scope>
    <source>
        <strain evidence="5">PM02</strain>
    </source>
</reference>
<protein>
    <recommendedName>
        <fullName evidence="4">Major facilitator superfamily (MFS) profile domain-containing protein</fullName>
    </recommendedName>
</protein>
<sequence length="497" mass="52402">MCADNSRMSYPQGSPEQSASALTLSCLESTISFKDEDGHLHISSCPLVDGIAEPPHEPPRYGGVTAIEDATASLAGPTSSPPDTDVDFPEGGLEAWLVVLGSFCAITAVFGLSNTAAVFESYLAENQLSDCTPFQIGWVFSLNLFLVFFVGIQVGPVFDRYGPRALVMGGSMLSCLSLFLFSLSTNYDQIILTYSVMGGLGGALLNTPSYGCIAHFFNRRRGLATGIATTSGGIGGVVFPLLLQYLLPRLGFSWSVRVLALILVALAVPANLFIKARLSPPVRCGSGTGRFASVWPDFRIFRDARFALASVGIIFMECGLFVPLTYIVSYAAAHGQDATASCLLLSYLNAGSVLGRVLPGHLADKLGRFNVIIGTISLCAVSVLALWVPAGDSRPLLLAYAVVFGFASGSNLGLIPVCLGQLCDPREYGRVLSTAMMVASIGTLGSVPIGGALLQTGPAETGWTALMVFSGLCYGVALLCYASARVLAVGWHPRTKF</sequence>
<dbReference type="InterPro" id="IPR036259">
    <property type="entry name" value="MFS_trans_sf"/>
</dbReference>
<dbReference type="InterPro" id="IPR050327">
    <property type="entry name" value="Proton-linked_MCT"/>
</dbReference>
<dbReference type="GO" id="GO:0017183">
    <property type="term" value="P:protein histidyl modification to diphthamide"/>
    <property type="evidence" value="ECO:0007669"/>
    <property type="project" value="InterPro"/>
</dbReference>
<feature type="transmembrane region" description="Helical" evidence="3">
    <location>
        <begin position="165"/>
        <end position="184"/>
    </location>
</feature>
<comment type="caution">
    <text evidence="5">The sequence shown here is derived from an EMBL/GenBank/DDBJ whole genome shotgun (WGS) entry which is preliminary data.</text>
</comment>
<dbReference type="EMBL" id="JAQQPM010000004">
    <property type="protein sequence ID" value="KAK2071260.1"/>
    <property type="molecule type" value="Genomic_DNA"/>
</dbReference>
<keyword evidence="3" id="KW-1133">Transmembrane helix</keyword>
<dbReference type="InterPro" id="IPR016435">
    <property type="entry name" value="DPH1/DPH2"/>
</dbReference>
<dbReference type="Gene3D" id="1.20.1250.20">
    <property type="entry name" value="MFS general substrate transporter like domains"/>
    <property type="match status" value="1"/>
</dbReference>